<sequence length="213" mass="22758">MPGTAEIWSFPAISPRARNLAGSDTKETDDIILIDPLISGIWLYRSRTGSPNERPRGLDVLRPWHTFELAQGPLHDPAYLSAVAAQLCLHSAVSTFPVTCTIIVAPHTVPSDRPIFPSGSDPTDSHVPCVSPIPAPTLALRPLPPARARLGRSDVFTAGQGNTPAIPIDAPLQISMPHRVSPSYAASASTFSVHHPRLHAYTAEYQGRLSGAG</sequence>
<comment type="caution">
    <text evidence="1">The sequence shown here is derived from an EMBL/GenBank/DDBJ whole genome shotgun (WGS) entry which is preliminary data.</text>
</comment>
<evidence type="ECO:0000313" key="2">
    <source>
        <dbReference type="Proteomes" id="UP000092993"/>
    </source>
</evidence>
<organism evidence="1 2">
    <name type="scientific">Grifola frondosa</name>
    <name type="common">Maitake</name>
    <name type="synonym">Polyporus frondosus</name>
    <dbReference type="NCBI Taxonomy" id="5627"/>
    <lineage>
        <taxon>Eukaryota</taxon>
        <taxon>Fungi</taxon>
        <taxon>Dikarya</taxon>
        <taxon>Basidiomycota</taxon>
        <taxon>Agaricomycotina</taxon>
        <taxon>Agaricomycetes</taxon>
        <taxon>Polyporales</taxon>
        <taxon>Grifolaceae</taxon>
        <taxon>Grifola</taxon>
    </lineage>
</organism>
<gene>
    <name evidence="1" type="ORF">A0H81_05687</name>
</gene>
<accession>A0A1C7MH64</accession>
<dbReference type="AlphaFoldDB" id="A0A1C7MH64"/>
<keyword evidence="2" id="KW-1185">Reference proteome</keyword>
<name>A0A1C7MH64_GRIFR</name>
<dbReference type="EMBL" id="LUGG01000005">
    <property type="protein sequence ID" value="OBZ74354.1"/>
    <property type="molecule type" value="Genomic_DNA"/>
</dbReference>
<evidence type="ECO:0000313" key="1">
    <source>
        <dbReference type="EMBL" id="OBZ74354.1"/>
    </source>
</evidence>
<reference evidence="1 2" key="1">
    <citation type="submission" date="2016-03" db="EMBL/GenBank/DDBJ databases">
        <title>Whole genome sequencing of Grifola frondosa 9006-11.</title>
        <authorList>
            <person name="Min B."/>
            <person name="Park H."/>
            <person name="Kim J.-G."/>
            <person name="Cho H."/>
            <person name="Oh Y.-L."/>
            <person name="Kong W.-S."/>
            <person name="Choi I.-G."/>
        </authorList>
    </citation>
    <scope>NUCLEOTIDE SEQUENCE [LARGE SCALE GENOMIC DNA]</scope>
    <source>
        <strain evidence="1 2">9006-11</strain>
    </source>
</reference>
<proteinExistence type="predicted"/>
<protein>
    <submittedName>
        <fullName evidence="1">Uncharacterized protein</fullName>
    </submittedName>
</protein>
<dbReference type="Proteomes" id="UP000092993">
    <property type="component" value="Unassembled WGS sequence"/>
</dbReference>